<keyword evidence="10" id="KW-0862">Zinc</keyword>
<evidence type="ECO:0000256" key="4">
    <source>
        <dbReference type="ARBA" id="ARBA00022490"/>
    </source>
</evidence>
<evidence type="ECO:0000256" key="5">
    <source>
        <dbReference type="ARBA" id="ARBA00022588"/>
    </source>
</evidence>
<dbReference type="Pfam" id="PF11648">
    <property type="entry name" value="RIG-I_C-RD"/>
    <property type="match status" value="1"/>
</dbReference>
<evidence type="ECO:0000256" key="7">
    <source>
        <dbReference type="ARBA" id="ARBA00022741"/>
    </source>
</evidence>
<keyword evidence="5" id="KW-0399">Innate immunity</keyword>
<dbReference type="InterPro" id="IPR041204">
    <property type="entry name" value="RIG-I-like_C"/>
</dbReference>
<dbReference type="Pfam" id="PF00270">
    <property type="entry name" value="DEAD"/>
    <property type="match status" value="1"/>
</dbReference>
<dbReference type="PROSITE" id="PS51192">
    <property type="entry name" value="HELICASE_ATP_BIND_1"/>
    <property type="match status" value="1"/>
</dbReference>
<dbReference type="SUPFAM" id="SSF52540">
    <property type="entry name" value="P-loop containing nucleoside triphosphate hydrolases"/>
    <property type="match status" value="2"/>
</dbReference>
<accession>A0A7I4XVJ5</accession>
<dbReference type="InterPro" id="IPR027417">
    <property type="entry name" value="P-loop_NTPase"/>
</dbReference>
<dbReference type="OrthoDB" id="416741at2759"/>
<dbReference type="EC" id="3.6.4.13" evidence="3"/>
<organism evidence="19 20">
    <name type="scientific">Haemonchus contortus</name>
    <name type="common">Barber pole worm</name>
    <dbReference type="NCBI Taxonomy" id="6289"/>
    <lineage>
        <taxon>Eukaryota</taxon>
        <taxon>Metazoa</taxon>
        <taxon>Ecdysozoa</taxon>
        <taxon>Nematoda</taxon>
        <taxon>Chromadorea</taxon>
        <taxon>Rhabditida</taxon>
        <taxon>Rhabditina</taxon>
        <taxon>Rhabditomorpha</taxon>
        <taxon>Strongyloidea</taxon>
        <taxon>Trichostrongylidae</taxon>
        <taxon>Haemonchus</taxon>
    </lineage>
</organism>
<evidence type="ECO:0000259" key="18">
    <source>
        <dbReference type="PROSITE" id="PS51789"/>
    </source>
</evidence>
<dbReference type="Gene3D" id="1.20.1320.30">
    <property type="match status" value="1"/>
</dbReference>
<evidence type="ECO:0000256" key="12">
    <source>
        <dbReference type="ARBA" id="ARBA00022859"/>
    </source>
</evidence>
<dbReference type="GO" id="GO:0003724">
    <property type="term" value="F:RNA helicase activity"/>
    <property type="evidence" value="ECO:0007669"/>
    <property type="project" value="UniProtKB-EC"/>
</dbReference>
<proteinExistence type="inferred from homology"/>
<dbReference type="Gene3D" id="3.40.50.300">
    <property type="entry name" value="P-loop containing nucleotide triphosphate hydrolases"/>
    <property type="match status" value="2"/>
</dbReference>
<dbReference type="PROSITE" id="PS51789">
    <property type="entry name" value="RLR_CTR"/>
    <property type="match status" value="1"/>
</dbReference>
<dbReference type="GO" id="GO:0003723">
    <property type="term" value="F:RNA binding"/>
    <property type="evidence" value="ECO:0007669"/>
    <property type="project" value="UniProtKB-KW"/>
</dbReference>
<dbReference type="PANTHER" id="PTHR14074">
    <property type="entry name" value="HELICASE WITH DEATH DOMAIN-RELATED"/>
    <property type="match status" value="1"/>
</dbReference>
<dbReference type="Pfam" id="PF18119">
    <property type="entry name" value="RIG-I_C"/>
    <property type="match status" value="1"/>
</dbReference>
<keyword evidence="4" id="KW-0963">Cytoplasm</keyword>
<evidence type="ECO:0000256" key="14">
    <source>
        <dbReference type="ARBA" id="ARBA00023118"/>
    </source>
</evidence>
<keyword evidence="9" id="KW-0347">Helicase</keyword>
<evidence type="ECO:0000313" key="19">
    <source>
        <dbReference type="Proteomes" id="UP000025227"/>
    </source>
</evidence>
<dbReference type="WBParaSite" id="HCON_00009250-00001">
    <property type="protein sequence ID" value="HCON_00009250-00001"/>
    <property type="gene ID" value="HCON_00009250"/>
</dbReference>
<evidence type="ECO:0000256" key="8">
    <source>
        <dbReference type="ARBA" id="ARBA00022801"/>
    </source>
</evidence>
<keyword evidence="14" id="KW-0051">Antiviral defense</keyword>
<keyword evidence="19" id="KW-1185">Reference proteome</keyword>
<dbReference type="OMA" id="SSMRIAC"/>
<evidence type="ECO:0000259" key="17">
    <source>
        <dbReference type="PROSITE" id="PS51194"/>
    </source>
</evidence>
<keyword evidence="11" id="KW-0067">ATP-binding</keyword>
<comment type="subcellular location">
    <subcellularLocation>
        <location evidence="1">Cytoplasm</location>
    </subcellularLocation>
</comment>
<keyword evidence="13" id="KW-0694">RNA-binding</keyword>
<dbReference type="InterPro" id="IPR021673">
    <property type="entry name" value="RLR_CTR"/>
</dbReference>
<keyword evidence="7" id="KW-0547">Nucleotide-binding</keyword>
<dbReference type="GO" id="GO:0051607">
    <property type="term" value="P:defense response to virus"/>
    <property type="evidence" value="ECO:0007669"/>
    <property type="project" value="UniProtKB-KW"/>
</dbReference>
<evidence type="ECO:0000313" key="20">
    <source>
        <dbReference type="WBParaSite" id="HCON_00009250-00001"/>
    </source>
</evidence>
<evidence type="ECO:0000256" key="3">
    <source>
        <dbReference type="ARBA" id="ARBA00012552"/>
    </source>
</evidence>
<keyword evidence="8" id="KW-0378">Hydrolase</keyword>
<evidence type="ECO:0000256" key="10">
    <source>
        <dbReference type="ARBA" id="ARBA00022833"/>
    </source>
</evidence>
<evidence type="ECO:0000256" key="1">
    <source>
        <dbReference type="ARBA" id="ARBA00004496"/>
    </source>
</evidence>
<feature type="domain" description="RLR CTR" evidence="18">
    <location>
        <begin position="852"/>
        <end position="985"/>
    </location>
</feature>
<keyword evidence="12" id="KW-0391">Immunity</keyword>
<evidence type="ECO:0000259" key="16">
    <source>
        <dbReference type="PROSITE" id="PS51192"/>
    </source>
</evidence>
<dbReference type="InterPro" id="IPR014001">
    <property type="entry name" value="Helicase_ATP-bd"/>
</dbReference>
<evidence type="ECO:0000256" key="15">
    <source>
        <dbReference type="ARBA" id="ARBA00049390"/>
    </source>
</evidence>
<dbReference type="GO" id="GO:0005737">
    <property type="term" value="C:cytoplasm"/>
    <property type="evidence" value="ECO:0007669"/>
    <property type="project" value="UniProtKB-SubCell"/>
</dbReference>
<dbReference type="SMART" id="SM00487">
    <property type="entry name" value="DEXDc"/>
    <property type="match status" value="1"/>
</dbReference>
<dbReference type="InterPro" id="IPR038557">
    <property type="entry name" value="RLR_C_sf"/>
</dbReference>
<reference evidence="20" key="1">
    <citation type="submission" date="2020-12" db="UniProtKB">
        <authorList>
            <consortium name="WormBaseParasite"/>
        </authorList>
    </citation>
    <scope>IDENTIFICATION</scope>
    <source>
        <strain evidence="20">MHco3</strain>
    </source>
</reference>
<dbReference type="PANTHER" id="PTHR14074:SF16">
    <property type="entry name" value="ANTIVIRAL INNATE IMMUNE RESPONSE RECEPTOR RIG-I"/>
    <property type="match status" value="1"/>
</dbReference>
<dbReference type="GO" id="GO:0016787">
    <property type="term" value="F:hydrolase activity"/>
    <property type="evidence" value="ECO:0007669"/>
    <property type="project" value="UniProtKB-KW"/>
</dbReference>
<comment type="similarity">
    <text evidence="2">Belongs to the helicase family. RLR subfamily.</text>
</comment>
<sequence>RVFKNELGMVSAAGNDAVALPSSDRRYATFLHLFRMEIIQMFINPANVRYLEEFQEYFESSEDIPAIMREVRVSDKLDEKLYALHYFLDVVFDNLDAVKKLDAVIKIVNPDLWNEAHLRNISSDSLSLKLFLEKFFPEGDEELILLDRCAAALDAEFFVNSLNKLDNGYPELISIKVPTFGEEIDERYWAARILRTLPLLNRNTDDWFYDFVKACSRDPYNRAVLFYLLPNYEEVLENRLIEKRRRRTGKSVKDDEFVGAVPEITEMRKPSDYAHFRTSVCDDVQESETLKLRPYQEELAEAALRGKNTIACAPTGSGKTEVAIHVATSHLDERAENHQPARVAMLVPRTPLVDQQKHRFHKYVRGKYYVEGFHGSGLKGASRRDIVLACDIVVMTPQILLNMLKSIRQDERLYVCDFSLLIFDEVHHCTKDHPYNILMQTIHDYQGPKPQTMGMTASLGAGMLLTEDGGMKTIYELMANLGATVLASVRQHGDILALYVPKPDDFTKKVDRPQLQNSPFLAALITIMERIQRDVEPQLKKLTIDNETGYKLTKEEVRFEDPLVTEKYIQRINTLSTTLARIHNGDYKFEPYIALEYLNVLSQAISINDLMPARYSLQYLQKNMRALRDKFEVECSSRFYKHFDNDLEKLKQSAREEPKKPIVAELEKELKDQFGKDENSRAIIFVTRRSTAVELMHYLNTDEVLGHPNLVGFVTSTSKKSTEYGQTQEEQTRVLDEFNRGRKKVIVATSVVEEGLDVSTCNLIIKYNSSSNAVQRVQRRGRARARDSRSVLIVLSENVAQTEYQAILAEKIMDRCVKRIQDQGERTLEKKVLDVMERQAKERRVLAEHRMKEREALKDKMFTIRCKIDSTFICQSTEVRTINGSSYVCVDPSIWSRMKIKTKEMSNKVKFVDEITQILAEVHCKCGQTIGTVMKYAGTYLPTLNIGNIIFSERIEGQDAAQEAINSWAKANDRFWIPEATEHELRQMLLSLNAENSDGKIELDVMCDKMIAMQERMLEKERKKKEEMRRIKRDDWDT</sequence>
<dbReference type="InterPro" id="IPR011545">
    <property type="entry name" value="DEAD/DEAH_box_helicase_dom"/>
</dbReference>
<name>A0A7I4XVJ5_HAECO</name>
<dbReference type="InterPro" id="IPR001650">
    <property type="entry name" value="Helicase_C-like"/>
</dbReference>
<keyword evidence="6" id="KW-0479">Metal-binding</keyword>
<dbReference type="Pfam" id="PF00271">
    <property type="entry name" value="Helicase_C"/>
    <property type="match status" value="1"/>
</dbReference>
<evidence type="ECO:0000256" key="11">
    <source>
        <dbReference type="ARBA" id="ARBA00022840"/>
    </source>
</evidence>
<comment type="catalytic activity">
    <reaction evidence="15">
        <text>ATP + H2O = ADP + phosphate + H(+)</text>
        <dbReference type="Rhea" id="RHEA:13065"/>
        <dbReference type="ChEBI" id="CHEBI:15377"/>
        <dbReference type="ChEBI" id="CHEBI:15378"/>
        <dbReference type="ChEBI" id="CHEBI:30616"/>
        <dbReference type="ChEBI" id="CHEBI:43474"/>
        <dbReference type="ChEBI" id="CHEBI:456216"/>
        <dbReference type="EC" id="3.6.4.13"/>
    </reaction>
    <physiologicalReaction direction="left-to-right" evidence="15">
        <dbReference type="Rhea" id="RHEA:13066"/>
    </physiologicalReaction>
</comment>
<evidence type="ECO:0000256" key="9">
    <source>
        <dbReference type="ARBA" id="ARBA00022806"/>
    </source>
</evidence>
<dbReference type="GO" id="GO:0046872">
    <property type="term" value="F:metal ion binding"/>
    <property type="evidence" value="ECO:0007669"/>
    <property type="project" value="UniProtKB-KW"/>
</dbReference>
<protein>
    <recommendedName>
        <fullName evidence="3">RNA helicase</fullName>
        <ecNumber evidence="3">3.6.4.13</ecNumber>
    </recommendedName>
</protein>
<evidence type="ECO:0000256" key="6">
    <source>
        <dbReference type="ARBA" id="ARBA00022723"/>
    </source>
</evidence>
<dbReference type="SMART" id="SM00490">
    <property type="entry name" value="HELICc"/>
    <property type="match status" value="1"/>
</dbReference>
<dbReference type="GO" id="GO:0045087">
    <property type="term" value="P:innate immune response"/>
    <property type="evidence" value="ECO:0007669"/>
    <property type="project" value="UniProtKB-KW"/>
</dbReference>
<dbReference type="AlphaFoldDB" id="A0A7I4XVJ5"/>
<dbReference type="Proteomes" id="UP000025227">
    <property type="component" value="Unplaced"/>
</dbReference>
<dbReference type="Gene3D" id="2.170.150.30">
    <property type="entry name" value="RIG-I-like receptor, C-terminal regulatory domain"/>
    <property type="match status" value="1"/>
</dbReference>
<feature type="domain" description="Helicase ATP-binding" evidence="16">
    <location>
        <begin position="300"/>
        <end position="477"/>
    </location>
</feature>
<evidence type="ECO:0000256" key="2">
    <source>
        <dbReference type="ARBA" id="ARBA00006866"/>
    </source>
</evidence>
<dbReference type="InterPro" id="IPR051363">
    <property type="entry name" value="RLR_Helicase"/>
</dbReference>
<dbReference type="CDD" id="cd15804">
    <property type="entry name" value="RLR_C"/>
    <property type="match status" value="1"/>
</dbReference>
<evidence type="ECO:0000256" key="13">
    <source>
        <dbReference type="ARBA" id="ARBA00022884"/>
    </source>
</evidence>
<dbReference type="GO" id="GO:0005524">
    <property type="term" value="F:ATP binding"/>
    <property type="evidence" value="ECO:0007669"/>
    <property type="project" value="UniProtKB-KW"/>
</dbReference>
<dbReference type="PROSITE" id="PS51194">
    <property type="entry name" value="HELICASE_CTER"/>
    <property type="match status" value="1"/>
</dbReference>
<feature type="domain" description="Helicase C-terminal" evidence="17">
    <location>
        <begin position="658"/>
        <end position="824"/>
    </location>
</feature>